<dbReference type="Proteomes" id="UP000202469">
    <property type="component" value="Genome"/>
</dbReference>
<accession>A0A0N7CDC8</accession>
<organism evidence="1 2">
    <name type="scientific">Salmonella phage 36</name>
    <dbReference type="NCBI Taxonomy" id="1654889"/>
    <lineage>
        <taxon>Viruses</taxon>
        <taxon>Duplodnaviria</taxon>
        <taxon>Heunggongvirae</taxon>
        <taxon>Uroviricota</taxon>
        <taxon>Caudoviricetes</taxon>
        <taxon>Drexlerviridae</taxon>
        <taxon>Tempevirinae</taxon>
        <taxon>Tlsvirus</taxon>
        <taxon>Tlsvirus tv36</taxon>
    </lineage>
</organism>
<dbReference type="GeneID" id="26794571"/>
<gene>
    <name evidence="1" type="ORF">SP36_61</name>
</gene>
<dbReference type="RefSeq" id="YP_009223483.1">
    <property type="nucleotide sequence ID" value="NC_029071.1"/>
</dbReference>
<sequence length="58" mass="6903">MRLVFYCVRVGLNLIGFSNSRILNLLRFINSSIFNFLRVVFLIVQLQRDQQQCSFQHP</sequence>
<reference evidence="1 2" key="1">
    <citation type="journal article" date="2016" name="Virus Genes">
        <title>Genomic characterization of Salmonella bacteriophages isolated from India.</title>
        <authorList>
            <person name="Karpe Y.A."/>
            <person name="Kanade G.D."/>
            <person name="Pingale K.D."/>
            <person name="Arankalle V.A."/>
            <person name="Banerjee K."/>
        </authorList>
    </citation>
    <scope>NUCLEOTIDE SEQUENCE [LARGE SCALE GENOMIC DNA]</scope>
</reference>
<dbReference type="EMBL" id="KR296690">
    <property type="protein sequence ID" value="AKJ74033.1"/>
    <property type="molecule type" value="Genomic_DNA"/>
</dbReference>
<evidence type="ECO:0000313" key="1">
    <source>
        <dbReference type="EMBL" id="AKJ74033.1"/>
    </source>
</evidence>
<proteinExistence type="predicted"/>
<evidence type="ECO:0000313" key="2">
    <source>
        <dbReference type="Proteomes" id="UP000202469"/>
    </source>
</evidence>
<name>A0A0N7CDC8_9CAUD</name>
<dbReference type="KEGG" id="vg:26794571"/>
<protein>
    <submittedName>
        <fullName evidence="1">Uncharacterized protein</fullName>
    </submittedName>
</protein>